<keyword evidence="1" id="KW-0732">Signal</keyword>
<sequence>MKKFTLNLRICLCALSCVIFTAFSAKVILDEEMAYLQKMLTEHYDSSREEKEIKRYELNVTNSGFCRYKRYFSSGKVEYFSFNLIKFKGLDYQGISDSTETGNLFLRTRGEDVIVQTYNDKIGGDVDSMACFMTIPVKNMKARDLSDLSERLVKMNALLPVQK</sequence>
<protein>
    <submittedName>
        <fullName evidence="2">Uncharacterized protein</fullName>
    </submittedName>
</protein>
<evidence type="ECO:0000313" key="2">
    <source>
        <dbReference type="EMBL" id="SDO77974.1"/>
    </source>
</evidence>
<proteinExistence type="predicted"/>
<name>A0A1H0MC46_9SPHI</name>
<dbReference type="OrthoDB" id="797136at2"/>
<evidence type="ECO:0000313" key="3">
    <source>
        <dbReference type="Proteomes" id="UP000183200"/>
    </source>
</evidence>
<organism evidence="2 3">
    <name type="scientific">Pedobacter steynii</name>
    <dbReference type="NCBI Taxonomy" id="430522"/>
    <lineage>
        <taxon>Bacteria</taxon>
        <taxon>Pseudomonadati</taxon>
        <taxon>Bacteroidota</taxon>
        <taxon>Sphingobacteriia</taxon>
        <taxon>Sphingobacteriales</taxon>
        <taxon>Sphingobacteriaceae</taxon>
        <taxon>Pedobacter</taxon>
    </lineage>
</organism>
<reference evidence="3" key="1">
    <citation type="submission" date="2016-10" db="EMBL/GenBank/DDBJ databases">
        <authorList>
            <person name="Varghese N."/>
            <person name="Submissions S."/>
        </authorList>
    </citation>
    <scope>NUCLEOTIDE SEQUENCE [LARGE SCALE GENOMIC DNA]</scope>
    <source>
        <strain evidence="3">DSM 19110</strain>
    </source>
</reference>
<accession>A0A1H0MC46</accession>
<evidence type="ECO:0000256" key="1">
    <source>
        <dbReference type="SAM" id="SignalP"/>
    </source>
</evidence>
<dbReference type="AlphaFoldDB" id="A0A1H0MC46"/>
<dbReference type="RefSeq" id="WP_074613109.1">
    <property type="nucleotide sequence ID" value="NZ_FNGY01000022.1"/>
</dbReference>
<gene>
    <name evidence="2" type="ORF">SAMN05421820_12210</name>
</gene>
<feature type="chain" id="PRO_5010380847" evidence="1">
    <location>
        <begin position="26"/>
        <end position="163"/>
    </location>
</feature>
<dbReference type="EMBL" id="FNGY01000022">
    <property type="protein sequence ID" value="SDO77974.1"/>
    <property type="molecule type" value="Genomic_DNA"/>
</dbReference>
<dbReference type="Proteomes" id="UP000183200">
    <property type="component" value="Unassembled WGS sequence"/>
</dbReference>
<feature type="signal peptide" evidence="1">
    <location>
        <begin position="1"/>
        <end position="25"/>
    </location>
</feature>
<keyword evidence="3" id="KW-1185">Reference proteome</keyword>